<dbReference type="RefSeq" id="WP_161675841.1">
    <property type="nucleotide sequence ID" value="NZ_JAABLP010000002.1"/>
</dbReference>
<dbReference type="SMART" id="SM00342">
    <property type="entry name" value="HTH_ARAC"/>
    <property type="match status" value="1"/>
</dbReference>
<dbReference type="Pfam" id="PF12833">
    <property type="entry name" value="HTH_18"/>
    <property type="match status" value="1"/>
</dbReference>
<dbReference type="PANTHER" id="PTHR43280:SF32">
    <property type="entry name" value="TRANSCRIPTIONAL REGULATORY PROTEIN"/>
    <property type="match status" value="1"/>
</dbReference>
<dbReference type="Proteomes" id="UP000586722">
    <property type="component" value="Unassembled WGS sequence"/>
</dbReference>
<evidence type="ECO:0000313" key="2">
    <source>
        <dbReference type="Proteomes" id="UP000586722"/>
    </source>
</evidence>
<protein>
    <submittedName>
        <fullName evidence="1">Helix-turn-helix domain-containing protein</fullName>
    </submittedName>
</protein>
<proteinExistence type="predicted"/>
<organism evidence="1 2">
    <name type="scientific">Pannonibacter tanglangensis</name>
    <dbReference type="NCBI Taxonomy" id="2750084"/>
    <lineage>
        <taxon>Bacteria</taxon>
        <taxon>Pseudomonadati</taxon>
        <taxon>Pseudomonadota</taxon>
        <taxon>Alphaproteobacteria</taxon>
        <taxon>Hyphomicrobiales</taxon>
        <taxon>Stappiaceae</taxon>
        <taxon>Pannonibacter</taxon>
    </lineage>
</organism>
<name>A0A7X5F0I3_9HYPH</name>
<gene>
    <name evidence="1" type="ORF">GWI72_04505</name>
</gene>
<dbReference type="InterPro" id="IPR009057">
    <property type="entry name" value="Homeodomain-like_sf"/>
</dbReference>
<comment type="caution">
    <text evidence="1">The sequence shown here is derived from an EMBL/GenBank/DDBJ whole genome shotgun (WGS) entry which is preliminary data.</text>
</comment>
<dbReference type="EMBL" id="JAABLQ010000001">
    <property type="protein sequence ID" value="NBN77525.1"/>
    <property type="molecule type" value="Genomic_DNA"/>
</dbReference>
<reference evidence="2" key="1">
    <citation type="submission" date="2020-01" db="EMBL/GenBank/DDBJ databases">
        <authorList>
            <person name="Fang Y."/>
            <person name="Sun R."/>
            <person name="Nie L."/>
            <person name="He J."/>
            <person name="Hao L."/>
            <person name="Wang L."/>
            <person name="Su S."/>
            <person name="Lv E."/>
            <person name="Zhang Z."/>
            <person name="Xie R."/>
            <person name="Liu H."/>
        </authorList>
    </citation>
    <scope>NUCLEOTIDE SEQUENCE [LARGE SCALE GENOMIC DNA]</scope>
    <source>
        <strain evidence="2">XCT-53</strain>
    </source>
</reference>
<dbReference type="PANTHER" id="PTHR43280">
    <property type="entry name" value="ARAC-FAMILY TRANSCRIPTIONAL REGULATOR"/>
    <property type="match status" value="1"/>
</dbReference>
<dbReference type="AlphaFoldDB" id="A0A7X5F0I3"/>
<sequence>MSLTDSLVRQPAVESFPQPIEVLPDTEATVIRTALSPMGWTLRGARNRGFVLVSGTGQLDLGAATMPMTGPCALWLPAGRKARLTLHPGSRGAALTVSELALGRAVPSGPVGRQVKEALFHPIIGVRLVPAQALDLSRAIEQVGVELKSSLPGAQEAARHHLVLALMSFWRISSPVPQKVQAAPRAIVRNFLHLMELHLRDHWTVADYADFLSVSRARLTSAVKRVTGRTPLALMHERLVIEAETLLSDSNLQVSEIADTLGFKDAGYFNRFFKRETGRPPGRVRRADVRDARRHPNFAEWP</sequence>
<dbReference type="Gene3D" id="1.10.10.60">
    <property type="entry name" value="Homeodomain-like"/>
    <property type="match status" value="1"/>
</dbReference>
<dbReference type="InterPro" id="IPR018060">
    <property type="entry name" value="HTH_AraC"/>
</dbReference>
<evidence type="ECO:0000313" key="1">
    <source>
        <dbReference type="EMBL" id="NBN77525.1"/>
    </source>
</evidence>
<dbReference type="GO" id="GO:0003700">
    <property type="term" value="F:DNA-binding transcription factor activity"/>
    <property type="evidence" value="ECO:0007669"/>
    <property type="project" value="InterPro"/>
</dbReference>
<keyword evidence="2" id="KW-1185">Reference proteome</keyword>
<dbReference type="GO" id="GO:0043565">
    <property type="term" value="F:sequence-specific DNA binding"/>
    <property type="evidence" value="ECO:0007669"/>
    <property type="project" value="InterPro"/>
</dbReference>
<accession>A0A7X5F0I3</accession>
<dbReference type="SUPFAM" id="SSF46689">
    <property type="entry name" value="Homeodomain-like"/>
    <property type="match status" value="1"/>
</dbReference>
<dbReference type="PROSITE" id="PS01124">
    <property type="entry name" value="HTH_ARAC_FAMILY_2"/>
    <property type="match status" value="1"/>
</dbReference>